<dbReference type="InterPro" id="IPR012347">
    <property type="entry name" value="Ferritin-like"/>
</dbReference>
<dbReference type="Proteomes" id="UP000315711">
    <property type="component" value="Unassembled WGS sequence"/>
</dbReference>
<dbReference type="Gene3D" id="1.20.1260.10">
    <property type="match status" value="1"/>
</dbReference>
<sequence>MGILSGDQQKEPMHYGEVFSTWGYLTTSKGKVSAYQTFYNHAGDKDLRRLIENFLQQAQKENTEIETLLKANGVMLPPTPPERPNADLDSIPAGARFNDMEIAAALSADSAAGLIACSQIIGQCTREDIATMFAQFHIQKLQLGSATLRLNKEKGWLIVPPLHTGQKELAHV</sequence>
<dbReference type="Pfam" id="PF11553">
    <property type="entry name" value="DUF3231"/>
    <property type="match status" value="1"/>
</dbReference>
<dbReference type="RefSeq" id="WP_144449553.1">
    <property type="nucleotide sequence ID" value="NZ_VLKZ01000003.1"/>
</dbReference>
<organism evidence="1 2">
    <name type="scientific">Halalkalibacter nanhaiisediminis</name>
    <dbReference type="NCBI Taxonomy" id="688079"/>
    <lineage>
        <taxon>Bacteria</taxon>
        <taxon>Bacillati</taxon>
        <taxon>Bacillota</taxon>
        <taxon>Bacilli</taxon>
        <taxon>Bacillales</taxon>
        <taxon>Bacillaceae</taxon>
        <taxon>Halalkalibacter</taxon>
    </lineage>
</organism>
<reference evidence="1 2" key="1">
    <citation type="journal article" date="2015" name="Stand. Genomic Sci.">
        <title>Genomic Encyclopedia of Bacterial and Archaeal Type Strains, Phase III: the genomes of soil and plant-associated and newly described type strains.</title>
        <authorList>
            <person name="Whitman W.B."/>
            <person name="Woyke T."/>
            <person name="Klenk H.P."/>
            <person name="Zhou Y."/>
            <person name="Lilburn T.G."/>
            <person name="Beck B.J."/>
            <person name="De Vos P."/>
            <person name="Vandamme P."/>
            <person name="Eisen J.A."/>
            <person name="Garrity G."/>
            <person name="Hugenholtz P."/>
            <person name="Kyrpides N.C."/>
        </authorList>
    </citation>
    <scope>NUCLEOTIDE SEQUENCE [LARGE SCALE GENOMIC DNA]</scope>
    <source>
        <strain evidence="1 2">CGMCC 1.10116</strain>
    </source>
</reference>
<keyword evidence="2" id="KW-1185">Reference proteome</keyword>
<comment type="caution">
    <text evidence="1">The sequence shown here is derived from an EMBL/GenBank/DDBJ whole genome shotgun (WGS) entry which is preliminary data.</text>
</comment>
<protein>
    <submittedName>
        <fullName evidence="1">Uncharacterized protein DUF3231</fullName>
    </submittedName>
</protein>
<dbReference type="AlphaFoldDB" id="A0A562QM94"/>
<accession>A0A562QM94</accession>
<dbReference type="EMBL" id="VLKZ01000003">
    <property type="protein sequence ID" value="TWI57859.1"/>
    <property type="molecule type" value="Genomic_DNA"/>
</dbReference>
<evidence type="ECO:0000313" key="2">
    <source>
        <dbReference type="Proteomes" id="UP000315711"/>
    </source>
</evidence>
<evidence type="ECO:0000313" key="1">
    <source>
        <dbReference type="EMBL" id="TWI57859.1"/>
    </source>
</evidence>
<gene>
    <name evidence="1" type="ORF">IQ10_01188</name>
</gene>
<dbReference type="InterPro" id="IPR021617">
    <property type="entry name" value="DUF3231"/>
</dbReference>
<dbReference type="OrthoDB" id="1934429at2"/>
<proteinExistence type="predicted"/>
<name>A0A562QM94_9BACI</name>